<dbReference type="GeneID" id="3789993"/>
<dbReference type="InterPro" id="IPR000626">
    <property type="entry name" value="Ubiquitin-like_dom"/>
</dbReference>
<dbReference type="PROSITE" id="PS50053">
    <property type="entry name" value="UBIQUITIN_2"/>
    <property type="match status" value="1"/>
</dbReference>
<organism evidence="3 4">
    <name type="scientific">Plasmodium yoelii</name>
    <dbReference type="NCBI Taxonomy" id="5861"/>
    <lineage>
        <taxon>Eukaryota</taxon>
        <taxon>Sar</taxon>
        <taxon>Alveolata</taxon>
        <taxon>Apicomplexa</taxon>
        <taxon>Aconoidasida</taxon>
        <taxon>Haemosporida</taxon>
        <taxon>Plasmodiidae</taxon>
        <taxon>Plasmodium</taxon>
        <taxon>Plasmodium (Vinckeia)</taxon>
    </lineage>
</organism>
<dbReference type="KEGG" id="pyo:PY17X_1415000"/>
<evidence type="ECO:0000259" key="1">
    <source>
        <dbReference type="PROSITE" id="PS50053"/>
    </source>
</evidence>
<evidence type="ECO:0000313" key="3">
    <source>
        <dbReference type="EMBL" id="VTZ81464.1"/>
    </source>
</evidence>
<dbReference type="InterPro" id="IPR029071">
    <property type="entry name" value="Ubiquitin-like_domsf"/>
</dbReference>
<reference evidence="3" key="4">
    <citation type="submission" date="2019-05" db="EMBL/GenBank/DDBJ databases">
        <authorList>
            <consortium name="Pathogen Informatics"/>
        </authorList>
    </citation>
    <scope>NUCLEOTIDE SEQUENCE</scope>
    <source>
        <strain evidence="3">17X</strain>
    </source>
</reference>
<evidence type="ECO:0000313" key="5">
    <source>
        <dbReference type="Proteomes" id="UP000072904"/>
    </source>
</evidence>
<dbReference type="CDD" id="cd17039">
    <property type="entry name" value="Ubl_ubiquitin_like"/>
    <property type="match status" value="1"/>
</dbReference>
<reference evidence="4 5" key="1">
    <citation type="journal article" date="2014" name="BMC Biol.">
        <title>A comprehensive evaluation of rodent malaria parasite genomes and gene expression.</title>
        <authorList>
            <person name="Otto T.D."/>
            <person name="Bohme U."/>
            <person name="Jackson A.P."/>
            <person name="Hunt M."/>
            <person name="Franke-Fayard B."/>
            <person name="Hoeijmakers W.A."/>
            <person name="Religa A.A."/>
            <person name="Robertson L."/>
            <person name="Sanders M."/>
            <person name="Ogun S.A."/>
            <person name="Cunningham D."/>
            <person name="Erhart A."/>
            <person name="Billker O."/>
            <person name="Khan S.M."/>
            <person name="Stunnenberg H.G."/>
            <person name="Langhorne J."/>
            <person name="Holder A.A."/>
            <person name="Waters A.P."/>
            <person name="Newbold C.I."/>
            <person name="Pain A."/>
            <person name="Berriman M."/>
            <person name="Janse C.J."/>
        </authorList>
    </citation>
    <scope>NUCLEOTIDE SEQUENCE [LARGE SCALE GENOMIC DNA]</scope>
    <source>
        <strain evidence="3 4">17X</strain>
        <strain evidence="2 5">YM</strain>
    </source>
</reference>
<sequence>MKELEELCKYKNIKEIKTINIKNVGNFTKKIEYEDCDIIGEVLRRNELIKENKSFLYQFKKKIIDLKKTFSYYKIKPNDTIYVLPEPPPPPFLIYLFHQLSGKVHCIELNHLDSVAMLKKHVEKELKIKDEDQILIYKDKCINNKKSLQEEFSTREVLVTILDKHDIPEIENDEI</sequence>
<dbReference type="Pfam" id="PF00240">
    <property type="entry name" value="ubiquitin"/>
    <property type="match status" value="1"/>
</dbReference>
<proteinExistence type="predicted"/>
<dbReference type="Gene3D" id="3.10.20.90">
    <property type="entry name" value="Phosphatidylinositol 3-kinase Catalytic Subunit, Chain A, domain 1"/>
    <property type="match status" value="1"/>
</dbReference>
<evidence type="ECO:0000313" key="4">
    <source>
        <dbReference type="Proteomes" id="UP000072874"/>
    </source>
</evidence>
<evidence type="ECO:0000313" key="2">
    <source>
        <dbReference type="EMBL" id="CDU20503.1"/>
    </source>
</evidence>
<feature type="domain" description="Ubiquitin-like" evidence="1">
    <location>
        <begin position="93"/>
        <end position="150"/>
    </location>
</feature>
<dbReference type="RefSeq" id="XP_724664.1">
    <property type="nucleotide sequence ID" value="XM_719571.1"/>
</dbReference>
<dbReference type="EMBL" id="LM993668">
    <property type="protein sequence ID" value="VTZ81464.1"/>
    <property type="molecule type" value="Genomic_DNA"/>
</dbReference>
<dbReference type="VEuPathDB" id="PlasmoDB:PY00473"/>
<dbReference type="OrthoDB" id="380318at2759"/>
<protein>
    <submittedName>
        <fullName evidence="3">Ubiquitin-like protein, putative</fullName>
    </submittedName>
</protein>
<dbReference type="VEuPathDB" id="PlasmoDB:Py17XNL_001400999"/>
<gene>
    <name evidence="3" type="ORF">PY17X_1415000</name>
    <name evidence="2" type="ORF">PYYM_1416800</name>
</gene>
<dbReference type="AlphaFoldDB" id="A0A078K8P5"/>
<dbReference type="Proteomes" id="UP000072874">
    <property type="component" value="Chromosome 14"/>
</dbReference>
<dbReference type="SUPFAM" id="SSF54236">
    <property type="entry name" value="Ubiquitin-like"/>
    <property type="match status" value="1"/>
</dbReference>
<dbReference type="VEuPathDB" id="PlasmoDB:PY17X_1415000"/>
<dbReference type="Proteomes" id="UP000072904">
    <property type="component" value="Chromosome 14"/>
</dbReference>
<reference evidence="2" key="2">
    <citation type="submission" date="2014-05" db="EMBL/GenBank/DDBJ databases">
        <authorList>
            <person name="Aslett A.Martin."/>
            <person name="De Silva Nishadi"/>
        </authorList>
    </citation>
    <scope>NUCLEOTIDE SEQUENCE</scope>
    <source>
        <strain evidence="2">YM</strain>
    </source>
</reference>
<accession>A0A078K8P5</accession>
<reference evidence="3" key="3">
    <citation type="submission" date="2014-05" db="EMBL/GenBank/DDBJ databases">
        <authorList>
            <person name="Aslett M.A."/>
            <person name="De Silva N."/>
        </authorList>
    </citation>
    <scope>NUCLEOTIDE SEQUENCE</scope>
    <source>
        <strain evidence="3">17X</strain>
    </source>
</reference>
<name>A0A078K8P5_PLAYE</name>
<dbReference type="EMBL" id="LK934642">
    <property type="protein sequence ID" value="CDU20503.1"/>
    <property type="molecule type" value="Genomic_DNA"/>
</dbReference>
<dbReference type="VEuPathDB" id="PlasmoDB:PYYM_1416800"/>
<dbReference type="OMA" id="GFLYQIR"/>